<comment type="similarity">
    <text evidence="3 10">Belongs to the FliL family.</text>
</comment>
<keyword evidence="7 10" id="KW-0283">Flagellar rotation</keyword>
<protein>
    <recommendedName>
        <fullName evidence="10">Flagellar protein FliL</fullName>
    </recommendedName>
</protein>
<evidence type="ECO:0000256" key="7">
    <source>
        <dbReference type="ARBA" id="ARBA00022779"/>
    </source>
</evidence>
<comment type="caution">
    <text evidence="11">The sequence shown here is derived from an EMBL/GenBank/DDBJ whole genome shotgun (WGS) entry which is preliminary data.</text>
</comment>
<keyword evidence="11" id="KW-0966">Cell projection</keyword>
<keyword evidence="11" id="KW-0969">Cilium</keyword>
<keyword evidence="4" id="KW-1003">Cell membrane</keyword>
<dbReference type="Pfam" id="PF03748">
    <property type="entry name" value="FliL"/>
    <property type="match status" value="1"/>
</dbReference>
<evidence type="ECO:0000256" key="5">
    <source>
        <dbReference type="ARBA" id="ARBA00022500"/>
    </source>
</evidence>
<accession>A0A845QDG2</accession>
<dbReference type="GO" id="GO:0071978">
    <property type="term" value="P:bacterial-type flagellum-dependent swarming motility"/>
    <property type="evidence" value="ECO:0007669"/>
    <property type="project" value="TreeGrafter"/>
</dbReference>
<evidence type="ECO:0000256" key="4">
    <source>
        <dbReference type="ARBA" id="ARBA00022475"/>
    </source>
</evidence>
<dbReference type="GO" id="GO:0009425">
    <property type="term" value="C:bacterial-type flagellum basal body"/>
    <property type="evidence" value="ECO:0007669"/>
    <property type="project" value="InterPro"/>
</dbReference>
<sequence length="166" mass="18545">MDGDGEEEGGKKKLSGKTLVLFIVLPLLLVVGGVGGAFMMGVFGGGEEEEQAEMGADGKKVVDPSKVVFYELPELIINLRSKEERASFVKFRVTLELHDATALPKIEPLMPRIMDNFQVYLRELRPSDLDGSAGLFRLKEEILRRINMDVRPYEVADVLFTEMIIQ</sequence>
<gene>
    <name evidence="11" type="ORF">GTQ45_12055</name>
</gene>
<keyword evidence="6 10" id="KW-0812">Transmembrane</keyword>
<comment type="subcellular location">
    <subcellularLocation>
        <location evidence="10">Cell inner membrane</location>
    </subcellularLocation>
    <subcellularLocation>
        <location evidence="2">Cell membrane</location>
        <topology evidence="2">Single-pass membrane protein</topology>
    </subcellularLocation>
</comment>
<dbReference type="Proteomes" id="UP000470384">
    <property type="component" value="Unassembled WGS sequence"/>
</dbReference>
<evidence type="ECO:0000256" key="8">
    <source>
        <dbReference type="ARBA" id="ARBA00022989"/>
    </source>
</evidence>
<evidence type="ECO:0000256" key="10">
    <source>
        <dbReference type="RuleBase" id="RU364125"/>
    </source>
</evidence>
<keyword evidence="5 10" id="KW-0145">Chemotaxis</keyword>
<dbReference type="OrthoDB" id="7304620at2"/>
<dbReference type="AlphaFoldDB" id="A0A845QDG2"/>
<organism evidence="11 12">
    <name type="scientific">Pyruvatibacter mobilis</name>
    <dbReference type="NCBI Taxonomy" id="1712261"/>
    <lineage>
        <taxon>Bacteria</taxon>
        <taxon>Pseudomonadati</taxon>
        <taxon>Pseudomonadota</taxon>
        <taxon>Alphaproteobacteria</taxon>
        <taxon>Hyphomicrobiales</taxon>
        <taxon>Parvibaculaceae</taxon>
        <taxon>Pyruvatibacter</taxon>
    </lineage>
</organism>
<keyword evidence="12" id="KW-1185">Reference proteome</keyword>
<dbReference type="EMBL" id="WXYQ01000009">
    <property type="protein sequence ID" value="NBG96467.1"/>
    <property type="molecule type" value="Genomic_DNA"/>
</dbReference>
<comment type="function">
    <text evidence="1 10">Controls the rotational direction of flagella during chemotaxis.</text>
</comment>
<dbReference type="PANTHER" id="PTHR35091">
    <property type="entry name" value="FLAGELLAR PROTEIN FLIL"/>
    <property type="match status" value="1"/>
</dbReference>
<evidence type="ECO:0000256" key="6">
    <source>
        <dbReference type="ARBA" id="ARBA00022692"/>
    </source>
</evidence>
<dbReference type="PANTHER" id="PTHR35091:SF2">
    <property type="entry name" value="FLAGELLAR PROTEIN FLIL"/>
    <property type="match status" value="1"/>
</dbReference>
<feature type="transmembrane region" description="Helical" evidence="10">
    <location>
        <begin position="19"/>
        <end position="43"/>
    </location>
</feature>
<keyword evidence="8 10" id="KW-1133">Transmembrane helix</keyword>
<reference evidence="11 12" key="1">
    <citation type="journal article" date="2016" name="Int. J. Syst. Evol. Microbiol.">
        <title>Pyruvatibacter mobilis gen. nov., sp. nov., a marine bacterium from the culture broth of Picochlorum sp. 122.</title>
        <authorList>
            <person name="Wang G."/>
            <person name="Tang M."/>
            <person name="Wu H."/>
            <person name="Dai S."/>
            <person name="Li T."/>
            <person name="Chen C."/>
            <person name="He H."/>
            <person name="Fan J."/>
            <person name="Xiang W."/>
            <person name="Li X."/>
        </authorList>
    </citation>
    <scope>NUCLEOTIDE SEQUENCE [LARGE SCALE GENOMIC DNA]</scope>
    <source>
        <strain evidence="11 12">GYP-11</strain>
    </source>
</reference>
<dbReference type="InterPro" id="IPR005503">
    <property type="entry name" value="FliL"/>
</dbReference>
<dbReference type="GO" id="GO:0006935">
    <property type="term" value="P:chemotaxis"/>
    <property type="evidence" value="ECO:0007669"/>
    <property type="project" value="UniProtKB-KW"/>
</dbReference>
<proteinExistence type="inferred from homology"/>
<dbReference type="GO" id="GO:0005886">
    <property type="term" value="C:plasma membrane"/>
    <property type="evidence" value="ECO:0007669"/>
    <property type="project" value="UniProtKB-SubCell"/>
</dbReference>
<evidence type="ECO:0000256" key="2">
    <source>
        <dbReference type="ARBA" id="ARBA00004162"/>
    </source>
</evidence>
<keyword evidence="11" id="KW-0282">Flagellum</keyword>
<name>A0A845QDG2_9HYPH</name>
<evidence type="ECO:0000256" key="9">
    <source>
        <dbReference type="ARBA" id="ARBA00023136"/>
    </source>
</evidence>
<evidence type="ECO:0000313" key="12">
    <source>
        <dbReference type="Proteomes" id="UP000470384"/>
    </source>
</evidence>
<evidence type="ECO:0000313" key="11">
    <source>
        <dbReference type="EMBL" id="NBG96467.1"/>
    </source>
</evidence>
<evidence type="ECO:0000256" key="3">
    <source>
        <dbReference type="ARBA" id="ARBA00008281"/>
    </source>
</evidence>
<evidence type="ECO:0000256" key="1">
    <source>
        <dbReference type="ARBA" id="ARBA00002254"/>
    </source>
</evidence>
<keyword evidence="9 10" id="KW-0472">Membrane</keyword>
<keyword evidence="10" id="KW-0997">Cell inner membrane</keyword>